<reference evidence="2" key="1">
    <citation type="submission" date="2017-03" db="EMBL/GenBank/DDBJ databases">
        <title>Novel pathways for hydrocarbon cycling and metabolic interdependencies in hydrothermal sediment communities.</title>
        <authorList>
            <person name="Dombrowski N."/>
            <person name="Seitz K."/>
            <person name="Teske A."/>
            <person name="Baker B."/>
        </authorList>
    </citation>
    <scope>NUCLEOTIDE SEQUENCE [LARGE SCALE GENOMIC DNA]</scope>
</reference>
<accession>A0A1W9NZD2</accession>
<name>A0A1W9NZD2_UNCC3</name>
<sequence length="106" mass="12190">MDKQAQIIKSITKDNKYSLRTQISLSVALRRAVDAKRKLYGETLAEYLRKAILMRLMAEETEENELAILAKAVVGSVSKNRGGWKNIKNINTWQKRTRQKEGCHRS</sequence>
<comment type="caution">
    <text evidence="1">The sequence shown here is derived from an EMBL/GenBank/DDBJ whole genome shotgun (WGS) entry which is preliminary data.</text>
</comment>
<evidence type="ECO:0000313" key="2">
    <source>
        <dbReference type="Proteomes" id="UP000192520"/>
    </source>
</evidence>
<protein>
    <submittedName>
        <fullName evidence="1">Uncharacterized protein</fullName>
    </submittedName>
</protein>
<dbReference type="STRING" id="1968527.B5M47_00655"/>
<gene>
    <name evidence="1" type="ORF">B5M47_00655</name>
</gene>
<dbReference type="EMBL" id="MZGJ01000003">
    <property type="protein sequence ID" value="OQX51497.1"/>
    <property type="molecule type" value="Genomic_DNA"/>
</dbReference>
<organism evidence="1 2">
    <name type="scientific">candidate division CPR3 bacterium 4484_211</name>
    <dbReference type="NCBI Taxonomy" id="1968527"/>
    <lineage>
        <taxon>Bacteria</taxon>
        <taxon>Bacteria division CPR3</taxon>
    </lineage>
</organism>
<evidence type="ECO:0000313" key="1">
    <source>
        <dbReference type="EMBL" id="OQX51497.1"/>
    </source>
</evidence>
<dbReference type="AlphaFoldDB" id="A0A1W9NZD2"/>
<dbReference type="Proteomes" id="UP000192520">
    <property type="component" value="Unassembled WGS sequence"/>
</dbReference>
<proteinExistence type="predicted"/>